<name>A0A918VNZ4_9GAMM</name>
<protein>
    <submittedName>
        <fullName evidence="2">Uncharacterized protein</fullName>
    </submittedName>
</protein>
<dbReference type="InterPro" id="IPR006311">
    <property type="entry name" value="TAT_signal"/>
</dbReference>
<dbReference type="PROSITE" id="PS51318">
    <property type="entry name" value="TAT"/>
    <property type="match status" value="1"/>
</dbReference>
<dbReference type="AlphaFoldDB" id="A0A918VNZ4"/>
<evidence type="ECO:0000256" key="1">
    <source>
        <dbReference type="SAM" id="SignalP"/>
    </source>
</evidence>
<dbReference type="RefSeq" id="WP_189401486.1">
    <property type="nucleotide sequence ID" value="NZ_BMXA01000004.1"/>
</dbReference>
<sequence length="142" mass="15461">MTINKHRRALLQGVSLGGLASAIPLASAATAKAAADALQRNEFPVPDFDSLIGDLVTIDNQSGYRVKAEVVEVADLAFDSNAHQRPVYLRPRAKLVRLEVQGDEHFQGDLCTVSHKKLGQLQLLLTQVPNKHGKLGLEIIFN</sequence>
<evidence type="ECO:0000313" key="3">
    <source>
        <dbReference type="Proteomes" id="UP000614811"/>
    </source>
</evidence>
<feature type="signal peptide" evidence="1">
    <location>
        <begin position="1"/>
        <end position="28"/>
    </location>
</feature>
<feature type="chain" id="PRO_5037481863" evidence="1">
    <location>
        <begin position="29"/>
        <end position="142"/>
    </location>
</feature>
<reference evidence="2" key="1">
    <citation type="journal article" date="2014" name="Int. J. Syst. Evol. Microbiol.">
        <title>Complete genome sequence of Corynebacterium casei LMG S-19264T (=DSM 44701T), isolated from a smear-ripened cheese.</title>
        <authorList>
            <consortium name="US DOE Joint Genome Institute (JGI-PGF)"/>
            <person name="Walter F."/>
            <person name="Albersmeier A."/>
            <person name="Kalinowski J."/>
            <person name="Ruckert C."/>
        </authorList>
    </citation>
    <scope>NUCLEOTIDE SEQUENCE</scope>
    <source>
        <strain evidence="2">KCTC 12711</strain>
    </source>
</reference>
<reference evidence="2" key="2">
    <citation type="submission" date="2020-09" db="EMBL/GenBank/DDBJ databases">
        <authorList>
            <person name="Sun Q."/>
            <person name="Kim S."/>
        </authorList>
    </citation>
    <scope>NUCLEOTIDE SEQUENCE</scope>
    <source>
        <strain evidence="2">KCTC 12711</strain>
    </source>
</reference>
<keyword evidence="3" id="KW-1185">Reference proteome</keyword>
<gene>
    <name evidence="2" type="ORF">GCM10008090_24050</name>
</gene>
<keyword evidence="1" id="KW-0732">Signal</keyword>
<dbReference type="Proteomes" id="UP000614811">
    <property type="component" value="Unassembled WGS sequence"/>
</dbReference>
<organism evidence="2 3">
    <name type="scientific">Arenicella chitinivorans</name>
    <dbReference type="NCBI Taxonomy" id="1329800"/>
    <lineage>
        <taxon>Bacteria</taxon>
        <taxon>Pseudomonadati</taxon>
        <taxon>Pseudomonadota</taxon>
        <taxon>Gammaproteobacteria</taxon>
        <taxon>Arenicellales</taxon>
        <taxon>Arenicellaceae</taxon>
        <taxon>Arenicella</taxon>
    </lineage>
</organism>
<comment type="caution">
    <text evidence="2">The sequence shown here is derived from an EMBL/GenBank/DDBJ whole genome shotgun (WGS) entry which is preliminary data.</text>
</comment>
<evidence type="ECO:0000313" key="2">
    <source>
        <dbReference type="EMBL" id="GHA13504.1"/>
    </source>
</evidence>
<dbReference type="EMBL" id="BMXA01000004">
    <property type="protein sequence ID" value="GHA13504.1"/>
    <property type="molecule type" value="Genomic_DNA"/>
</dbReference>
<accession>A0A918VNZ4</accession>
<proteinExistence type="predicted"/>